<keyword evidence="1 4" id="KW-0808">Transferase</keyword>
<name>A0A832W936_9EURY</name>
<dbReference type="AlphaFoldDB" id="A0A832W936"/>
<dbReference type="PANTHER" id="PTHR43420">
    <property type="entry name" value="ACETYLTRANSFERASE"/>
    <property type="match status" value="1"/>
</dbReference>
<protein>
    <submittedName>
        <fullName evidence="4">GNAT family N-acetyltransferase</fullName>
    </submittedName>
</protein>
<dbReference type="RefSeq" id="WP_011020435.1">
    <property type="nucleotide sequence ID" value="NZ_DUJU01000053.1"/>
</dbReference>
<dbReference type="InterPro" id="IPR000182">
    <property type="entry name" value="GNAT_dom"/>
</dbReference>
<dbReference type="Pfam" id="PF00583">
    <property type="entry name" value="Acetyltransf_1"/>
    <property type="match status" value="1"/>
</dbReference>
<dbReference type="GO" id="GO:0016747">
    <property type="term" value="F:acyltransferase activity, transferring groups other than amino-acyl groups"/>
    <property type="evidence" value="ECO:0007669"/>
    <property type="project" value="InterPro"/>
</dbReference>
<dbReference type="GeneID" id="1472270"/>
<accession>A0A832W936</accession>
<dbReference type="PROSITE" id="PS51186">
    <property type="entry name" value="GNAT"/>
    <property type="match status" value="1"/>
</dbReference>
<dbReference type="Proteomes" id="UP000600774">
    <property type="component" value="Unassembled WGS sequence"/>
</dbReference>
<feature type="domain" description="N-acetyltransferase" evidence="3">
    <location>
        <begin position="15"/>
        <end position="154"/>
    </location>
</feature>
<dbReference type="SUPFAM" id="SSF55729">
    <property type="entry name" value="Acyl-CoA N-acyltransferases (Nat)"/>
    <property type="match status" value="1"/>
</dbReference>
<dbReference type="InterPro" id="IPR016181">
    <property type="entry name" value="Acyl_CoA_acyltransferase"/>
</dbReference>
<comment type="caution">
    <text evidence="4">The sequence shown here is derived from an EMBL/GenBank/DDBJ whole genome shotgun (WGS) entry which is preliminary data.</text>
</comment>
<dbReference type="InterPro" id="IPR050680">
    <property type="entry name" value="YpeA/RimI_acetyltransf"/>
</dbReference>
<dbReference type="PANTHER" id="PTHR43420:SF12">
    <property type="entry name" value="N-ACETYLTRANSFERASE DOMAIN-CONTAINING PROTEIN"/>
    <property type="match status" value="1"/>
</dbReference>
<dbReference type="CDD" id="cd04301">
    <property type="entry name" value="NAT_SF"/>
    <property type="match status" value="1"/>
</dbReference>
<keyword evidence="2" id="KW-0012">Acyltransferase</keyword>
<dbReference type="EMBL" id="DUJU01000053">
    <property type="protein sequence ID" value="HIH93336.1"/>
    <property type="molecule type" value="Genomic_DNA"/>
</dbReference>
<sequence>MINVEYIEGAQESLSLIEPLWQSLIIYHKNKSKHFEDTYENKRFQDRVNELTDDSKVAMRVNLVKDKDTGQYIGYCISTINTEMIGEIDSLYVEKEYRKHGIGSQLMENALEWLDKNKVKSKIVAVGGENENVIDFYNHYGFHVRKIILAQVSN</sequence>
<dbReference type="Gene3D" id="3.40.630.30">
    <property type="match status" value="1"/>
</dbReference>
<evidence type="ECO:0000313" key="5">
    <source>
        <dbReference type="Proteomes" id="UP000600774"/>
    </source>
</evidence>
<gene>
    <name evidence="4" type="ORF">HA338_04605</name>
</gene>
<evidence type="ECO:0000256" key="1">
    <source>
        <dbReference type="ARBA" id="ARBA00022679"/>
    </source>
</evidence>
<dbReference type="OMA" id="CCIAYSK"/>
<proteinExistence type="predicted"/>
<organism evidence="4 5">
    <name type="scientific">Methanosarcina acetivorans</name>
    <dbReference type="NCBI Taxonomy" id="2214"/>
    <lineage>
        <taxon>Archaea</taxon>
        <taxon>Methanobacteriati</taxon>
        <taxon>Methanobacteriota</taxon>
        <taxon>Stenosarchaea group</taxon>
        <taxon>Methanomicrobia</taxon>
        <taxon>Methanosarcinales</taxon>
        <taxon>Methanosarcinaceae</taxon>
        <taxon>Methanosarcina</taxon>
    </lineage>
</organism>
<reference evidence="4" key="1">
    <citation type="journal article" date="2020" name="bioRxiv">
        <title>A rank-normalized archaeal taxonomy based on genome phylogeny resolves widespread incomplete and uneven classifications.</title>
        <authorList>
            <person name="Rinke C."/>
            <person name="Chuvochina M."/>
            <person name="Mussig A.J."/>
            <person name="Chaumeil P.-A."/>
            <person name="Waite D.W."/>
            <person name="Whitman W.B."/>
            <person name="Parks D.H."/>
            <person name="Hugenholtz P."/>
        </authorList>
    </citation>
    <scope>NUCLEOTIDE SEQUENCE</scope>
    <source>
        <strain evidence="4">UBA8876</strain>
    </source>
</reference>
<evidence type="ECO:0000256" key="2">
    <source>
        <dbReference type="ARBA" id="ARBA00023315"/>
    </source>
</evidence>
<evidence type="ECO:0000313" key="4">
    <source>
        <dbReference type="EMBL" id="HIH93336.1"/>
    </source>
</evidence>
<evidence type="ECO:0000259" key="3">
    <source>
        <dbReference type="PROSITE" id="PS51186"/>
    </source>
</evidence>